<dbReference type="Proteomes" id="UP000676336">
    <property type="component" value="Unassembled WGS sequence"/>
</dbReference>
<name>A0A816PXW9_9BILA</name>
<gene>
    <name evidence="4" type="ORF">BYL167_LOCUS27641</name>
    <name evidence="1" type="ORF">CJN711_LOCUS25532</name>
    <name evidence="2" type="ORF">MBJ925_LOCUS13621</name>
    <name evidence="3" type="ORF">SMN809_LOCUS22111</name>
</gene>
<dbReference type="EMBL" id="CAJNOV010011909">
    <property type="protein sequence ID" value="CAF1468781.1"/>
    <property type="molecule type" value="Genomic_DNA"/>
</dbReference>
<accession>A0A816PXW9</accession>
<proteinExistence type="predicted"/>
<evidence type="ECO:0000313" key="4">
    <source>
        <dbReference type="EMBL" id="CAF4304621.1"/>
    </source>
</evidence>
<dbReference type="EMBL" id="CAJOBH010036378">
    <property type="protein sequence ID" value="CAF4304621.1"/>
    <property type="molecule type" value="Genomic_DNA"/>
</dbReference>
<dbReference type="Proteomes" id="UP000663855">
    <property type="component" value="Unassembled WGS sequence"/>
</dbReference>
<organism evidence="2 5">
    <name type="scientific">Rotaria magnacalcarata</name>
    <dbReference type="NCBI Taxonomy" id="392030"/>
    <lineage>
        <taxon>Eukaryota</taxon>
        <taxon>Metazoa</taxon>
        <taxon>Spiralia</taxon>
        <taxon>Gnathifera</taxon>
        <taxon>Rotifera</taxon>
        <taxon>Eurotatoria</taxon>
        <taxon>Bdelloidea</taxon>
        <taxon>Philodinida</taxon>
        <taxon>Philodinidae</taxon>
        <taxon>Rotaria</taxon>
    </lineage>
</organism>
<dbReference type="EMBL" id="CAJNRE010006302">
    <property type="protein sequence ID" value="CAF2053581.1"/>
    <property type="molecule type" value="Genomic_DNA"/>
</dbReference>
<dbReference type="InterPro" id="IPR036291">
    <property type="entry name" value="NAD(P)-bd_dom_sf"/>
</dbReference>
<comment type="caution">
    <text evidence="2">The sequence shown here is derived from an EMBL/GenBank/DDBJ whole genome shotgun (WGS) entry which is preliminary data.</text>
</comment>
<evidence type="ECO:0000313" key="5">
    <source>
        <dbReference type="Proteomes" id="UP000663824"/>
    </source>
</evidence>
<protein>
    <submittedName>
        <fullName evidence="2">Uncharacterized protein</fullName>
    </submittedName>
</protein>
<dbReference type="Proteomes" id="UP000663824">
    <property type="component" value="Unassembled WGS sequence"/>
</dbReference>
<evidence type="ECO:0000313" key="2">
    <source>
        <dbReference type="EMBL" id="CAF2053581.1"/>
    </source>
</evidence>
<dbReference type="EMBL" id="CAJOBI010019394">
    <property type="protein sequence ID" value="CAF4206247.1"/>
    <property type="molecule type" value="Genomic_DNA"/>
</dbReference>
<dbReference type="AlphaFoldDB" id="A0A816PXW9"/>
<evidence type="ECO:0000313" key="3">
    <source>
        <dbReference type="EMBL" id="CAF4206247.1"/>
    </source>
</evidence>
<evidence type="ECO:0000313" key="1">
    <source>
        <dbReference type="EMBL" id="CAF1468781.1"/>
    </source>
</evidence>
<dbReference type="Proteomes" id="UP000681967">
    <property type="component" value="Unassembled WGS sequence"/>
</dbReference>
<sequence>MSASSTASQRVACIWGANGISGIAMIDVLLQQSSDAWNHIICISRRSFQLNINDKRIHFISIDILDATVDDIVHELEKVNGHQGGNS</sequence>
<dbReference type="SUPFAM" id="SSF51735">
    <property type="entry name" value="NAD(P)-binding Rossmann-fold domains"/>
    <property type="match status" value="1"/>
</dbReference>
<reference evidence="2" key="1">
    <citation type="submission" date="2021-02" db="EMBL/GenBank/DDBJ databases">
        <authorList>
            <person name="Nowell W R."/>
        </authorList>
    </citation>
    <scope>NUCLEOTIDE SEQUENCE</scope>
</reference>
<dbReference type="Gene3D" id="3.40.50.720">
    <property type="entry name" value="NAD(P)-binding Rossmann-like Domain"/>
    <property type="match status" value="1"/>
</dbReference>